<dbReference type="Proteomes" id="UP000321947">
    <property type="component" value="Unassembled WGS sequence"/>
</dbReference>
<evidence type="ECO:0000256" key="3">
    <source>
        <dbReference type="ARBA" id="ARBA00004906"/>
    </source>
</evidence>
<evidence type="ECO:0000256" key="6">
    <source>
        <dbReference type="ARBA" id="ARBA00022692"/>
    </source>
</evidence>
<evidence type="ECO:0000256" key="16">
    <source>
        <dbReference type="SAM" id="MobiDB-lite"/>
    </source>
</evidence>
<evidence type="ECO:0000256" key="9">
    <source>
        <dbReference type="ARBA" id="ARBA00022771"/>
    </source>
</evidence>
<feature type="region of interest" description="Disordered" evidence="16">
    <location>
        <begin position="243"/>
        <end position="263"/>
    </location>
</feature>
<dbReference type="EC" id="2.3.2.27" evidence="4"/>
<feature type="domain" description="RING-type" evidence="19">
    <location>
        <begin position="114"/>
        <end position="156"/>
    </location>
</feature>
<dbReference type="PANTHER" id="PTHR46539">
    <property type="entry name" value="E3 UBIQUITIN-PROTEIN LIGASE ATL42"/>
    <property type="match status" value="1"/>
</dbReference>
<dbReference type="FunFam" id="3.30.40.10:FF:000285">
    <property type="entry name" value="RING-H2 finger protein ATL43"/>
    <property type="match status" value="1"/>
</dbReference>
<dbReference type="GO" id="GO:0061630">
    <property type="term" value="F:ubiquitin protein ligase activity"/>
    <property type="evidence" value="ECO:0007669"/>
    <property type="project" value="UniProtKB-EC"/>
</dbReference>
<keyword evidence="11" id="KW-0862">Zinc</keyword>
<evidence type="ECO:0000313" key="20">
    <source>
        <dbReference type="EMBL" id="KAA0046520.1"/>
    </source>
</evidence>
<dbReference type="InterPro" id="IPR013083">
    <property type="entry name" value="Znf_RING/FYVE/PHD"/>
</dbReference>
<comment type="pathway">
    <text evidence="3">Protein modification; protein ubiquitination.</text>
</comment>
<dbReference type="Gene3D" id="3.30.40.10">
    <property type="entry name" value="Zinc/RING finger domain, C3HC4 (zinc finger)"/>
    <property type="match status" value="1"/>
</dbReference>
<accession>A0A5D3DZA7</accession>
<dbReference type="PANTHER" id="PTHR46539:SF1">
    <property type="entry name" value="E3 UBIQUITIN-PROTEIN LIGASE ATL42"/>
    <property type="match status" value="1"/>
</dbReference>
<evidence type="ECO:0000256" key="14">
    <source>
        <dbReference type="ARBA" id="ARBA00024209"/>
    </source>
</evidence>
<comment type="caution">
    <text evidence="21">The sequence shown here is derived from an EMBL/GenBank/DDBJ whole genome shotgun (WGS) entry which is preliminary data.</text>
</comment>
<evidence type="ECO:0000313" key="23">
    <source>
        <dbReference type="Proteomes" id="UP000321947"/>
    </source>
</evidence>
<dbReference type="GO" id="GO:0008270">
    <property type="term" value="F:zinc ion binding"/>
    <property type="evidence" value="ECO:0007669"/>
    <property type="project" value="UniProtKB-KW"/>
</dbReference>
<proteinExistence type="inferred from homology"/>
<feature type="chain" id="PRO_5042723360" description="RING-type E3 ubiquitin transferase" evidence="18">
    <location>
        <begin position="22"/>
        <end position="378"/>
    </location>
</feature>
<dbReference type="Pfam" id="PF13639">
    <property type="entry name" value="zf-RING_2"/>
    <property type="match status" value="1"/>
</dbReference>
<organism evidence="21 23">
    <name type="scientific">Cucumis melo var. makuwa</name>
    <name type="common">Oriental melon</name>
    <dbReference type="NCBI Taxonomy" id="1194695"/>
    <lineage>
        <taxon>Eukaryota</taxon>
        <taxon>Viridiplantae</taxon>
        <taxon>Streptophyta</taxon>
        <taxon>Embryophyta</taxon>
        <taxon>Tracheophyta</taxon>
        <taxon>Spermatophyta</taxon>
        <taxon>Magnoliopsida</taxon>
        <taxon>eudicotyledons</taxon>
        <taxon>Gunneridae</taxon>
        <taxon>Pentapetalae</taxon>
        <taxon>rosids</taxon>
        <taxon>fabids</taxon>
        <taxon>Cucurbitales</taxon>
        <taxon>Cucurbitaceae</taxon>
        <taxon>Benincaseae</taxon>
        <taxon>Cucumis</taxon>
    </lineage>
</organism>
<dbReference type="SUPFAM" id="SSF57850">
    <property type="entry name" value="RING/U-box"/>
    <property type="match status" value="1"/>
</dbReference>
<keyword evidence="10" id="KW-0833">Ubl conjugation pathway</keyword>
<dbReference type="OrthoDB" id="8062037at2759"/>
<evidence type="ECO:0000256" key="18">
    <source>
        <dbReference type="SAM" id="SignalP"/>
    </source>
</evidence>
<keyword evidence="7" id="KW-0479">Metal-binding</keyword>
<feature type="transmembrane region" description="Helical" evidence="17">
    <location>
        <begin position="37"/>
        <end position="58"/>
    </location>
</feature>
<dbReference type="GO" id="GO:0016020">
    <property type="term" value="C:membrane"/>
    <property type="evidence" value="ECO:0007669"/>
    <property type="project" value="UniProtKB-SubCell"/>
</dbReference>
<dbReference type="CDD" id="cd16461">
    <property type="entry name" value="RING-H2_EL5-like"/>
    <property type="match status" value="1"/>
</dbReference>
<feature type="signal peptide" evidence="18">
    <location>
        <begin position="1"/>
        <end position="21"/>
    </location>
</feature>
<evidence type="ECO:0000256" key="13">
    <source>
        <dbReference type="ARBA" id="ARBA00023136"/>
    </source>
</evidence>
<evidence type="ECO:0000256" key="4">
    <source>
        <dbReference type="ARBA" id="ARBA00012483"/>
    </source>
</evidence>
<evidence type="ECO:0000256" key="8">
    <source>
        <dbReference type="ARBA" id="ARBA00022729"/>
    </source>
</evidence>
<evidence type="ECO:0000256" key="1">
    <source>
        <dbReference type="ARBA" id="ARBA00000900"/>
    </source>
</evidence>
<keyword evidence="13 17" id="KW-0472">Membrane</keyword>
<evidence type="ECO:0000256" key="10">
    <source>
        <dbReference type="ARBA" id="ARBA00022786"/>
    </source>
</evidence>
<comment type="catalytic activity">
    <reaction evidence="1">
        <text>S-ubiquitinyl-[E2 ubiquitin-conjugating enzyme]-L-cysteine + [acceptor protein]-L-lysine = [E2 ubiquitin-conjugating enzyme]-L-cysteine + N(6)-ubiquitinyl-[acceptor protein]-L-lysine.</text>
        <dbReference type="EC" id="2.3.2.27"/>
    </reaction>
</comment>
<comment type="similarity">
    <text evidence="14">Belongs to the RING-type zinc finger family. ATL subfamily.</text>
</comment>
<evidence type="ECO:0000313" key="21">
    <source>
        <dbReference type="EMBL" id="TYK28739.1"/>
    </source>
</evidence>
<dbReference type="SMART" id="SM00184">
    <property type="entry name" value="RING"/>
    <property type="match status" value="1"/>
</dbReference>
<feature type="compositionally biased region" description="Basic and acidic residues" evidence="16">
    <location>
        <begin position="246"/>
        <end position="260"/>
    </location>
</feature>
<evidence type="ECO:0000259" key="19">
    <source>
        <dbReference type="PROSITE" id="PS50089"/>
    </source>
</evidence>
<dbReference type="EMBL" id="SSTE01014001">
    <property type="protein sequence ID" value="KAA0046520.1"/>
    <property type="molecule type" value="Genomic_DNA"/>
</dbReference>
<evidence type="ECO:0000256" key="5">
    <source>
        <dbReference type="ARBA" id="ARBA00022679"/>
    </source>
</evidence>
<protein>
    <recommendedName>
        <fullName evidence="4">RING-type E3 ubiquitin transferase</fullName>
        <ecNumber evidence="4">2.3.2.27</ecNumber>
    </recommendedName>
</protein>
<dbReference type="Proteomes" id="UP000321393">
    <property type="component" value="Unassembled WGS sequence"/>
</dbReference>
<feature type="region of interest" description="Disordered" evidence="16">
    <location>
        <begin position="291"/>
        <end position="312"/>
    </location>
</feature>
<keyword evidence="9 15" id="KW-0863">Zinc-finger</keyword>
<gene>
    <name evidence="21" type="ORF">E5676_scaffold403G00780</name>
    <name evidence="20" type="ORF">E6C27_scaffold114G00210</name>
</gene>
<dbReference type="AlphaFoldDB" id="A0A5D3DZA7"/>
<feature type="compositionally biased region" description="Low complexity" evidence="16">
    <location>
        <begin position="291"/>
        <end position="306"/>
    </location>
</feature>
<evidence type="ECO:0000313" key="22">
    <source>
        <dbReference type="Proteomes" id="UP000321393"/>
    </source>
</evidence>
<evidence type="ECO:0000256" key="2">
    <source>
        <dbReference type="ARBA" id="ARBA00004167"/>
    </source>
</evidence>
<dbReference type="EMBL" id="SSTD01002040">
    <property type="protein sequence ID" value="TYK28739.1"/>
    <property type="molecule type" value="Genomic_DNA"/>
</dbReference>
<keyword evidence="6 17" id="KW-0812">Transmembrane</keyword>
<evidence type="ECO:0000256" key="12">
    <source>
        <dbReference type="ARBA" id="ARBA00022989"/>
    </source>
</evidence>
<keyword evidence="8 18" id="KW-0732">Signal</keyword>
<reference evidence="22 23" key="1">
    <citation type="submission" date="2019-08" db="EMBL/GenBank/DDBJ databases">
        <title>Draft genome sequences of two oriental melons (Cucumis melo L. var makuwa).</title>
        <authorList>
            <person name="Kwon S.-Y."/>
        </authorList>
    </citation>
    <scope>NUCLEOTIDE SEQUENCE [LARGE SCALE GENOMIC DNA]</scope>
    <source>
        <strain evidence="23">cv. Chang Bougi</strain>
        <strain evidence="22">cv. SW 3</strain>
        <tissue evidence="21">Leaf</tissue>
    </source>
</reference>
<evidence type="ECO:0000256" key="17">
    <source>
        <dbReference type="SAM" id="Phobius"/>
    </source>
</evidence>
<dbReference type="InterPro" id="IPR001841">
    <property type="entry name" value="Znf_RING"/>
</dbReference>
<evidence type="ECO:0000256" key="7">
    <source>
        <dbReference type="ARBA" id="ARBA00022723"/>
    </source>
</evidence>
<name>A0A5D3DZA7_CUCMM</name>
<evidence type="ECO:0000256" key="11">
    <source>
        <dbReference type="ARBA" id="ARBA00022833"/>
    </source>
</evidence>
<evidence type="ECO:0000256" key="15">
    <source>
        <dbReference type="PROSITE-ProRule" id="PRU00175"/>
    </source>
</evidence>
<keyword evidence="5" id="KW-0808">Transferase</keyword>
<keyword evidence="12 17" id="KW-1133">Transmembrane helix</keyword>
<sequence length="378" mass="43051">MGRFNRIIMIILIIFLFPVIAQAPSPPKAGSVIPQNFTIVIGILSIMFSMVFILVVYAKFCHPTSHFRGEPQANLRHGLLRSDSRFSGVDQKVIDALPFFRFSSLKGSREGLECAVCLSKFEDIEVLRLLPKCKHAFHIGCIDHWLEKHSSCPICRCRISVEDVAFFKSNSIRLIRNNSQPDLPQDSHMELFVLREENHHYSSRSNDGTSFRKIGKGSKEKEVLIESEAEMLGAMSSSRFSSLESESIRRSATREREGKRTSQIKEAMEMKRSFERRISIAEKNSLVSISGISSTSDSNASTSKTTNLNERSVSDTTAFSRFGYFNENAIRDSSMIEADAKSYRIRQLWLPIARRTVQWFANREERSRLSKYTQQPDA</sequence>
<dbReference type="PROSITE" id="PS50089">
    <property type="entry name" value="ZF_RING_2"/>
    <property type="match status" value="1"/>
</dbReference>
<comment type="subcellular location">
    <subcellularLocation>
        <location evidence="2">Membrane</location>
        <topology evidence="2">Single-pass membrane protein</topology>
    </subcellularLocation>
</comment>